<dbReference type="EMBL" id="FMYE01000003">
    <property type="protein sequence ID" value="SDB75634.1"/>
    <property type="molecule type" value="Genomic_DNA"/>
</dbReference>
<proteinExistence type="predicted"/>
<evidence type="ECO:0000313" key="2">
    <source>
        <dbReference type="EMBL" id="SDH32528.1"/>
    </source>
</evidence>
<reference evidence="3 4" key="1">
    <citation type="submission" date="2016-10" db="EMBL/GenBank/DDBJ databases">
        <authorList>
            <person name="de Groot N.N."/>
        </authorList>
    </citation>
    <scope>NUCLEOTIDE SEQUENCE [LARGE SCALE GENOMIC DNA]</scope>
    <source>
        <strain evidence="1 4">NLAE-zl-C500</strain>
        <strain evidence="2 3">NLAE-zl-C57</strain>
    </source>
</reference>
<dbReference type="EMBL" id="FNDO01000004">
    <property type="protein sequence ID" value="SDH32528.1"/>
    <property type="molecule type" value="Genomic_DNA"/>
</dbReference>
<accession>A0A1G6G0V1</accession>
<evidence type="ECO:0000313" key="4">
    <source>
        <dbReference type="Proteomes" id="UP000183670"/>
    </source>
</evidence>
<sequence length="39" mass="4357">MLIPITSDFLPANRYFLSNYGLENKKPACIVITITLQTG</sequence>
<dbReference type="Proteomes" id="UP000183670">
    <property type="component" value="Unassembled WGS sequence"/>
</dbReference>
<dbReference type="AlphaFoldDB" id="A0A1G6G0V1"/>
<gene>
    <name evidence="1" type="ORF">SAMN05192581_100341</name>
    <name evidence="2" type="ORF">SAMN05192582_100445</name>
</gene>
<name>A0A1G6G0V1_BACOV</name>
<protein>
    <submittedName>
        <fullName evidence="1">Uncharacterized protein</fullName>
    </submittedName>
</protein>
<evidence type="ECO:0000313" key="1">
    <source>
        <dbReference type="EMBL" id="SDB75634.1"/>
    </source>
</evidence>
<dbReference type="Proteomes" id="UP000181870">
    <property type="component" value="Unassembled WGS sequence"/>
</dbReference>
<organism evidence="1 4">
    <name type="scientific">Bacteroides ovatus</name>
    <dbReference type="NCBI Taxonomy" id="28116"/>
    <lineage>
        <taxon>Bacteria</taxon>
        <taxon>Pseudomonadati</taxon>
        <taxon>Bacteroidota</taxon>
        <taxon>Bacteroidia</taxon>
        <taxon>Bacteroidales</taxon>
        <taxon>Bacteroidaceae</taxon>
        <taxon>Bacteroides</taxon>
    </lineage>
</organism>
<evidence type="ECO:0000313" key="3">
    <source>
        <dbReference type="Proteomes" id="UP000181870"/>
    </source>
</evidence>